<dbReference type="PANTHER" id="PTHR18968:SF120">
    <property type="entry name" value="ACETOLACTATE SYNTHASE LARGE SUBUNIT"/>
    <property type="match status" value="1"/>
</dbReference>
<dbReference type="GO" id="GO:0030976">
    <property type="term" value="F:thiamine pyrophosphate binding"/>
    <property type="evidence" value="ECO:0007669"/>
    <property type="project" value="InterPro"/>
</dbReference>
<dbReference type="CDD" id="cd07035">
    <property type="entry name" value="TPP_PYR_POX_like"/>
    <property type="match status" value="1"/>
</dbReference>
<dbReference type="RefSeq" id="WP_274609748.1">
    <property type="nucleotide sequence ID" value="NZ_NHSD01000163.1"/>
</dbReference>
<reference evidence="3" key="1">
    <citation type="submission" date="2017-05" db="EMBL/GenBank/DDBJ databases">
        <authorList>
            <person name="Imhoff J.F."/>
            <person name="Rahn T."/>
            <person name="Kuenzel S."/>
            <person name="Neulinger S.C."/>
        </authorList>
    </citation>
    <scope>NUCLEOTIDE SEQUENCE</scope>
    <source>
        <strain evidence="3">LMG 28126</strain>
    </source>
</reference>
<dbReference type="GO" id="GO:0050660">
    <property type="term" value="F:flavin adenine dinucleotide binding"/>
    <property type="evidence" value="ECO:0007669"/>
    <property type="project" value="TreeGrafter"/>
</dbReference>
<dbReference type="GO" id="GO:0003984">
    <property type="term" value="F:acetolactate synthase activity"/>
    <property type="evidence" value="ECO:0007669"/>
    <property type="project" value="TreeGrafter"/>
</dbReference>
<feature type="domain" description="Thiamine pyrophosphate enzyme N-terminal TPP-binding" evidence="2">
    <location>
        <begin position="3"/>
        <end position="115"/>
    </location>
</feature>
<dbReference type="GO" id="GO:0009097">
    <property type="term" value="P:isoleucine biosynthetic process"/>
    <property type="evidence" value="ECO:0007669"/>
    <property type="project" value="TreeGrafter"/>
</dbReference>
<reference evidence="3" key="2">
    <citation type="journal article" date="2020" name="Microorganisms">
        <title>Osmotic Adaptation and Compatible Solute Biosynthesis of Phototrophic Bacteria as Revealed from Genome Analyses.</title>
        <authorList>
            <person name="Imhoff J.F."/>
            <person name="Rahn T."/>
            <person name="Kunzel S."/>
            <person name="Keller A."/>
            <person name="Neulinger S.C."/>
        </authorList>
    </citation>
    <scope>NUCLEOTIDE SEQUENCE</scope>
    <source>
        <strain evidence="3">LMG 28126</strain>
    </source>
</reference>
<accession>A0A934WIE7</accession>
<dbReference type="Pfam" id="PF02776">
    <property type="entry name" value="TPP_enzyme_N"/>
    <property type="match status" value="1"/>
</dbReference>
<comment type="similarity">
    <text evidence="1">Belongs to the TPP enzyme family.</text>
</comment>
<dbReference type="Gene3D" id="3.40.50.970">
    <property type="match status" value="1"/>
</dbReference>
<dbReference type="InterPro" id="IPR012001">
    <property type="entry name" value="Thiamin_PyroP_enz_TPP-bd_dom"/>
</dbReference>
<feature type="non-terminal residue" evidence="3">
    <location>
        <position position="174"/>
    </location>
</feature>
<evidence type="ECO:0000259" key="2">
    <source>
        <dbReference type="Pfam" id="PF02776"/>
    </source>
</evidence>
<name>A0A934WIE7_9RHOB</name>
<gene>
    <name evidence="3" type="ORF">CCR87_05265</name>
</gene>
<evidence type="ECO:0000256" key="1">
    <source>
        <dbReference type="ARBA" id="ARBA00007812"/>
    </source>
</evidence>
<sequence>MRHGGRILADQLGLQGVERVFSVPGESFLAALDGLLDVGIDNVVCRHEGGAAMMAEATAKLSGRPGVAFVTRGPGATNASAGVHIARQDSTPMVLFVGQIERAHRDREAFQEVDYRAFFGPIAKWVAEIDQIERIPEYVSRAFHVATSGRPGPVVLALPEDMLSSVADTPDIPA</sequence>
<dbReference type="GO" id="GO:0005948">
    <property type="term" value="C:acetolactate synthase complex"/>
    <property type="evidence" value="ECO:0007669"/>
    <property type="project" value="TreeGrafter"/>
</dbReference>
<dbReference type="FunFam" id="3.40.50.970:FF:000007">
    <property type="entry name" value="Acetolactate synthase"/>
    <property type="match status" value="1"/>
</dbReference>
<dbReference type="AlphaFoldDB" id="A0A934WIE7"/>
<dbReference type="EMBL" id="NHSD01000163">
    <property type="protein sequence ID" value="MBK5926761.1"/>
    <property type="molecule type" value="Genomic_DNA"/>
</dbReference>
<dbReference type="SUPFAM" id="SSF52518">
    <property type="entry name" value="Thiamin diphosphate-binding fold (THDP-binding)"/>
    <property type="match status" value="1"/>
</dbReference>
<dbReference type="GO" id="GO:0009099">
    <property type="term" value="P:L-valine biosynthetic process"/>
    <property type="evidence" value="ECO:0007669"/>
    <property type="project" value="TreeGrafter"/>
</dbReference>
<dbReference type="Proteomes" id="UP000706333">
    <property type="component" value="Unassembled WGS sequence"/>
</dbReference>
<protein>
    <submittedName>
        <fullName evidence="3">Thiamine pyrophosphate-binding protein</fullName>
    </submittedName>
</protein>
<comment type="caution">
    <text evidence="3">The sequence shown here is derived from an EMBL/GenBank/DDBJ whole genome shotgun (WGS) entry which is preliminary data.</text>
</comment>
<dbReference type="InterPro" id="IPR029061">
    <property type="entry name" value="THDP-binding"/>
</dbReference>
<evidence type="ECO:0000313" key="3">
    <source>
        <dbReference type="EMBL" id="MBK5926761.1"/>
    </source>
</evidence>
<organism evidence="3 4">
    <name type="scientific">Rhodobaculum claviforme</name>
    <dbReference type="NCBI Taxonomy" id="1549854"/>
    <lineage>
        <taxon>Bacteria</taxon>
        <taxon>Pseudomonadati</taxon>
        <taxon>Pseudomonadota</taxon>
        <taxon>Alphaproteobacteria</taxon>
        <taxon>Rhodobacterales</taxon>
        <taxon>Paracoccaceae</taxon>
        <taxon>Rhodobaculum</taxon>
    </lineage>
</organism>
<evidence type="ECO:0000313" key="4">
    <source>
        <dbReference type="Proteomes" id="UP000706333"/>
    </source>
</evidence>
<proteinExistence type="inferred from homology"/>
<keyword evidence="4" id="KW-1185">Reference proteome</keyword>
<dbReference type="InterPro" id="IPR045229">
    <property type="entry name" value="TPP_enz"/>
</dbReference>
<dbReference type="PANTHER" id="PTHR18968">
    <property type="entry name" value="THIAMINE PYROPHOSPHATE ENZYMES"/>
    <property type="match status" value="1"/>
</dbReference>